<evidence type="ECO:0000313" key="2">
    <source>
        <dbReference type="EMBL" id="AEA06874.1"/>
    </source>
</evidence>
<dbReference type="RefSeq" id="YP_004346986.1">
    <property type="nucleotide sequence ID" value="NC_015326.1"/>
</dbReference>
<protein>
    <submittedName>
        <fullName evidence="2">Uncharacterized protein</fullName>
    </submittedName>
</protein>
<sequence length="265" mass="31091">MTDNMAGILLTKVLDILEEYFVQRDEVQVESKVKWTGETKCEDVHVFTEFCGSLCYWQEDGLGKFREDAGFPWISEEEILEKIKEHLEIHPELKKQRQRRKRNLVPGFHLESVLLSSLLPLILEDLCLEEGEVDVSYAYFPGDRPDLTDLDENATWVTLHLKGTKESFCRWCEEQNEEETKFLEEEELSPWKNSEDAIASLRRDVMEKSVLLIPTVKKLREAKQQIEELKRENERLRQKKREIKYAPGRIGALKAQEHFESFTSA</sequence>
<keyword evidence="1" id="KW-0175">Coiled coil</keyword>
<keyword evidence="3" id="KW-1185">Reference proteome</keyword>
<reference evidence="2 3" key="1">
    <citation type="journal article" date="2011" name="Environ. Microbiol.">
        <title>Lausannevirus, a giant amoebal virus encoding histone doublets.</title>
        <authorList>
            <person name="Thomas V."/>
            <person name="Bertelli C."/>
            <person name="Collyn F."/>
            <person name="Casson N."/>
            <person name="Telenti A."/>
            <person name="Goesmann A."/>
            <person name="Croxatto A."/>
            <person name="Greub G."/>
        </authorList>
    </citation>
    <scope>NUCLEOTIDE SEQUENCE [LARGE SCALE GENOMIC DNA]</scope>
    <source>
        <strain evidence="2">7715</strain>
    </source>
</reference>
<dbReference type="OrthoDB" id="23506at10239"/>
<dbReference type="EMBL" id="HQ113105">
    <property type="protein sequence ID" value="AEA06874.1"/>
    <property type="molecule type" value="Genomic_DNA"/>
</dbReference>
<proteinExistence type="predicted"/>
<evidence type="ECO:0000256" key="1">
    <source>
        <dbReference type="SAM" id="Coils"/>
    </source>
</evidence>
<organism evidence="2 3">
    <name type="scientific">Lausannevirus</name>
    <dbReference type="NCBI Taxonomy" id="999883"/>
    <lineage>
        <taxon>Viruses</taxon>
        <taxon>Varidnaviria</taxon>
        <taxon>Bamfordvirae</taxon>
        <taxon>Nucleocytoviricota</taxon>
        <taxon>Megaviricetes</taxon>
        <taxon>Pimascovirales</taxon>
        <taxon>Pimascovirales incertae sedis</taxon>
        <taxon>Marseilleviridae</taxon>
        <taxon>Losannavirus</taxon>
        <taxon>Losannavirus lausannense</taxon>
    </lineage>
</organism>
<dbReference type="KEGG" id="vg:10399606"/>
<feature type="coiled-coil region" evidence="1">
    <location>
        <begin position="212"/>
        <end position="246"/>
    </location>
</feature>
<evidence type="ECO:0000313" key="3">
    <source>
        <dbReference type="Proteomes" id="UP000203366"/>
    </source>
</evidence>
<gene>
    <name evidence="2" type="ORF">LAU_0018</name>
</gene>
<dbReference type="GeneID" id="10399606"/>
<accession>F2WKV1</accession>
<dbReference type="Proteomes" id="UP000203366">
    <property type="component" value="Segment"/>
</dbReference>
<name>F2WKV1_9VIRU</name>